<accession>A0A1F7RN67</accession>
<name>A0A1F7RN67_9BACT</name>
<protein>
    <submittedName>
        <fullName evidence="1">Uncharacterized protein</fullName>
    </submittedName>
</protein>
<gene>
    <name evidence="1" type="ORF">A2042_04610</name>
</gene>
<organism evidence="1 2">
    <name type="scientific">Candidatus Schekmanbacteria bacterium GWA2_38_11</name>
    <dbReference type="NCBI Taxonomy" id="1817876"/>
    <lineage>
        <taxon>Bacteria</taxon>
        <taxon>Candidatus Schekmaniibacteriota</taxon>
    </lineage>
</organism>
<evidence type="ECO:0000313" key="2">
    <source>
        <dbReference type="Proteomes" id="UP000178526"/>
    </source>
</evidence>
<sequence length="59" mass="6569">MILRKKGIVTLNHPTHKVTCIAGSMNRTPTNKRTVTVNIGIATLKGTPQLPQLYLTKWL</sequence>
<dbReference type="EMBL" id="MGDB01000047">
    <property type="protein sequence ID" value="OGL42434.1"/>
    <property type="molecule type" value="Genomic_DNA"/>
</dbReference>
<comment type="caution">
    <text evidence="1">The sequence shown here is derived from an EMBL/GenBank/DDBJ whole genome shotgun (WGS) entry which is preliminary data.</text>
</comment>
<dbReference type="AlphaFoldDB" id="A0A1F7RN67"/>
<evidence type="ECO:0000313" key="1">
    <source>
        <dbReference type="EMBL" id="OGL42434.1"/>
    </source>
</evidence>
<dbReference type="Proteomes" id="UP000178526">
    <property type="component" value="Unassembled WGS sequence"/>
</dbReference>
<reference evidence="1 2" key="1">
    <citation type="journal article" date="2016" name="Nat. Commun.">
        <title>Thousands of microbial genomes shed light on interconnected biogeochemical processes in an aquifer system.</title>
        <authorList>
            <person name="Anantharaman K."/>
            <person name="Brown C.T."/>
            <person name="Hug L.A."/>
            <person name="Sharon I."/>
            <person name="Castelle C.J."/>
            <person name="Probst A.J."/>
            <person name="Thomas B.C."/>
            <person name="Singh A."/>
            <person name="Wilkins M.J."/>
            <person name="Karaoz U."/>
            <person name="Brodie E.L."/>
            <person name="Williams K.H."/>
            <person name="Hubbard S.S."/>
            <person name="Banfield J.F."/>
        </authorList>
    </citation>
    <scope>NUCLEOTIDE SEQUENCE [LARGE SCALE GENOMIC DNA]</scope>
</reference>
<proteinExistence type="predicted"/>